<dbReference type="PANTHER" id="PTHR43157">
    <property type="entry name" value="PHOSPHATIDYLINOSITOL-GLYCAN BIOSYNTHESIS CLASS F PROTEIN-RELATED"/>
    <property type="match status" value="1"/>
</dbReference>
<dbReference type="PANTHER" id="PTHR43157:SF31">
    <property type="entry name" value="PHOSPHATIDYLINOSITOL-GLYCAN BIOSYNTHESIS CLASS F PROTEIN"/>
    <property type="match status" value="1"/>
</dbReference>
<dbReference type="InterPro" id="IPR036291">
    <property type="entry name" value="NAD(P)-bd_dom_sf"/>
</dbReference>
<dbReference type="InterPro" id="IPR002347">
    <property type="entry name" value="SDR_fam"/>
</dbReference>
<evidence type="ECO:0008006" key="4">
    <source>
        <dbReference type="Google" id="ProtNLM"/>
    </source>
</evidence>
<gene>
    <name evidence="2" type="ORF">NPX13_g6835</name>
</gene>
<accession>A0A9W8NC44</accession>
<dbReference type="Pfam" id="PF00106">
    <property type="entry name" value="adh_short"/>
    <property type="match status" value="1"/>
</dbReference>
<proteinExistence type="predicted"/>
<keyword evidence="3" id="KW-1185">Reference proteome</keyword>
<dbReference type="SUPFAM" id="SSF51735">
    <property type="entry name" value="NAD(P)-binding Rossmann-fold domains"/>
    <property type="match status" value="1"/>
</dbReference>
<dbReference type="Gene3D" id="3.40.50.720">
    <property type="entry name" value="NAD(P)-binding Rossmann-like Domain"/>
    <property type="match status" value="1"/>
</dbReference>
<evidence type="ECO:0000256" key="1">
    <source>
        <dbReference type="ARBA" id="ARBA00023002"/>
    </source>
</evidence>
<dbReference type="GO" id="GO:0016491">
    <property type="term" value="F:oxidoreductase activity"/>
    <property type="evidence" value="ECO:0007669"/>
    <property type="project" value="UniProtKB-KW"/>
</dbReference>
<dbReference type="AlphaFoldDB" id="A0A9W8NC44"/>
<evidence type="ECO:0000313" key="3">
    <source>
        <dbReference type="Proteomes" id="UP001148614"/>
    </source>
</evidence>
<dbReference type="EMBL" id="JANPWZ010001261">
    <property type="protein sequence ID" value="KAJ3567246.1"/>
    <property type="molecule type" value="Genomic_DNA"/>
</dbReference>
<dbReference type="Proteomes" id="UP001148614">
    <property type="component" value="Unassembled WGS sequence"/>
</dbReference>
<sequence length="175" mass="18944">MASILKYGAGVYRIFHQFLLPTKPTITEKDVPDLTGKVTIVTGSNTGLGKELAQILYSKNAKVYMLARSEEKTKKAIDSIKAAVPESKGELIYLHLDLADLPSIKSTAEEFLRRESQLHLLFNNAGVAFPPAGSKTKQGYVLEIGVNCLGTFAITQLLTPVIVSTAKVSPPNSPE</sequence>
<organism evidence="2 3">
    <name type="scientific">Xylaria arbuscula</name>
    <dbReference type="NCBI Taxonomy" id="114810"/>
    <lineage>
        <taxon>Eukaryota</taxon>
        <taxon>Fungi</taxon>
        <taxon>Dikarya</taxon>
        <taxon>Ascomycota</taxon>
        <taxon>Pezizomycotina</taxon>
        <taxon>Sordariomycetes</taxon>
        <taxon>Xylariomycetidae</taxon>
        <taxon>Xylariales</taxon>
        <taxon>Xylariaceae</taxon>
        <taxon>Xylaria</taxon>
    </lineage>
</organism>
<dbReference type="PRINTS" id="PR00081">
    <property type="entry name" value="GDHRDH"/>
</dbReference>
<comment type="caution">
    <text evidence="2">The sequence shown here is derived from an EMBL/GenBank/DDBJ whole genome shotgun (WGS) entry which is preliminary data.</text>
</comment>
<evidence type="ECO:0000313" key="2">
    <source>
        <dbReference type="EMBL" id="KAJ3567246.1"/>
    </source>
</evidence>
<dbReference type="VEuPathDB" id="FungiDB:F4678DRAFT_269429"/>
<keyword evidence="1" id="KW-0560">Oxidoreductase</keyword>
<reference evidence="2" key="1">
    <citation type="submission" date="2022-07" db="EMBL/GenBank/DDBJ databases">
        <title>Genome Sequence of Xylaria arbuscula.</title>
        <authorList>
            <person name="Buettner E."/>
        </authorList>
    </citation>
    <scope>NUCLEOTIDE SEQUENCE</scope>
    <source>
        <strain evidence="2">VT107</strain>
    </source>
</reference>
<name>A0A9W8NC44_9PEZI</name>
<protein>
    <recommendedName>
        <fullName evidence="4">NAD(P)-binding protein</fullName>
    </recommendedName>
</protein>